<comment type="caution">
    <text evidence="1">The sequence shown here is derived from an EMBL/GenBank/DDBJ whole genome shotgun (WGS) entry which is preliminary data.</text>
</comment>
<dbReference type="EMBL" id="JNOC01000031">
    <property type="protein sequence ID" value="KPH55825.1"/>
    <property type="molecule type" value="Genomic_DNA"/>
</dbReference>
<reference evidence="1 2" key="1">
    <citation type="submission" date="2014-06" db="EMBL/GenBank/DDBJ databases">
        <title>Helicobacter pullorum isolates in fresh chicken meat - phenotypic and genotypic features.</title>
        <authorList>
            <person name="Borges V."/>
            <person name="Santos A."/>
            <person name="Correia C.B."/>
            <person name="Saraiva M."/>
            <person name="Menard A."/>
            <person name="Vieira L."/>
            <person name="Sampaio D.A."/>
            <person name="Gomes J.P."/>
            <person name="Oleastro M."/>
        </authorList>
    </citation>
    <scope>NUCLEOTIDE SEQUENCE [LARGE SCALE GENOMIC DNA]</scope>
    <source>
        <strain evidence="1 2">229334/12</strain>
    </source>
</reference>
<protein>
    <submittedName>
        <fullName evidence="1">Uncharacterized protein</fullName>
    </submittedName>
</protein>
<accession>A0A0N1EBK8</accession>
<evidence type="ECO:0000313" key="1">
    <source>
        <dbReference type="EMBL" id="KPH55825.1"/>
    </source>
</evidence>
<sequence length="171" mass="19453">MQITNNNLYNNYSQGYSLGDNSLKEIQESQDFGVMLNAKETQVEEVENEEEFAYKDIVLKGISEEARQIRTAEFVAAFREAMDIQGISDPSKINPAILSQVRHGRLEETNLGEIENMIEENISILSDGYSLQTHSRRDSNGVMVNFSQAEYRELKNQTIDLLAEILQEIKA</sequence>
<dbReference type="RefSeq" id="WP_054197910.1">
    <property type="nucleotide sequence ID" value="NZ_JNOC01000031.1"/>
</dbReference>
<name>A0A0N1EBK8_9HELI</name>
<evidence type="ECO:0000313" key="2">
    <source>
        <dbReference type="Proteomes" id="UP000037997"/>
    </source>
</evidence>
<proteinExistence type="predicted"/>
<dbReference type="PATRIC" id="fig|35818.11.peg.1116"/>
<gene>
    <name evidence="1" type="ORF">HPU229334_05670</name>
</gene>
<dbReference type="AlphaFoldDB" id="A0A0N1EBK8"/>
<dbReference type="Proteomes" id="UP000037997">
    <property type="component" value="Unassembled WGS sequence"/>
</dbReference>
<organism evidence="1 2">
    <name type="scientific">Helicobacter pullorum</name>
    <dbReference type="NCBI Taxonomy" id="35818"/>
    <lineage>
        <taxon>Bacteria</taxon>
        <taxon>Pseudomonadati</taxon>
        <taxon>Campylobacterota</taxon>
        <taxon>Epsilonproteobacteria</taxon>
        <taxon>Campylobacterales</taxon>
        <taxon>Helicobacteraceae</taxon>
        <taxon>Helicobacter</taxon>
    </lineage>
</organism>